<dbReference type="KEGG" id="soa:G3M56_002655"/>
<dbReference type="RefSeq" id="WP_164363070.1">
    <property type="nucleotide sequence ID" value="NZ_CP066776.1"/>
</dbReference>
<keyword evidence="2" id="KW-1185">Reference proteome</keyword>
<protein>
    <submittedName>
        <fullName evidence="1">Uncharacterized protein</fullName>
    </submittedName>
</protein>
<gene>
    <name evidence="1" type="ORF">G3M56_002655</name>
</gene>
<sequence>MKFLKNLIWAATLGAGIVTSASAERAEPTDEMKAKVDGALQRLTLWEQPANPEERRTMKIIYWTPSDREPAPGYRERLSRAMRHIENYYRGEMQRLGLGERTIGLEPAENDPEQVKIHLVTGKKPYSEYNVQSGNAIREECRAVMKEAGVDIDQETIVIFCNMSNWDPEKRAINQNSPYYAWGVSTKGTAWQVDSPILDPEFIPVKDQHVRDGQYGHISLGRYNSIFIGGIAHELGHALGLPHCRECQAERSVYGTALMGSGNFTYGEELRGEGPGSYLILPHALKLASHPQFSKSIKEMNRRGDRKLTDEVVGVTEDGMNVHYEVKVDGTPEVYVVIAYFDPEGNSDYNSAITCAIPDENGRVVLRSSELEKGKQYQGRIVFVHVNGDASGWSSSGTVVNRFDFSTAPDGKVTIGGLGAAAKAGE</sequence>
<name>A0A6B3LAH5_9BACT</name>
<dbReference type="EMBL" id="CP066776">
    <property type="protein sequence ID" value="QQL45509.1"/>
    <property type="molecule type" value="Genomic_DNA"/>
</dbReference>
<proteinExistence type="predicted"/>
<dbReference type="AlphaFoldDB" id="A0A6B3LAH5"/>
<dbReference type="SUPFAM" id="SSF55486">
    <property type="entry name" value="Metalloproteases ('zincins'), catalytic domain"/>
    <property type="match status" value="1"/>
</dbReference>
<evidence type="ECO:0000313" key="2">
    <source>
        <dbReference type="Proteomes" id="UP000475117"/>
    </source>
</evidence>
<organism evidence="1 2">
    <name type="scientific">Sulfuriroseicoccus oceanibius</name>
    <dbReference type="NCBI Taxonomy" id="2707525"/>
    <lineage>
        <taxon>Bacteria</taxon>
        <taxon>Pseudomonadati</taxon>
        <taxon>Verrucomicrobiota</taxon>
        <taxon>Verrucomicrobiia</taxon>
        <taxon>Verrucomicrobiales</taxon>
        <taxon>Verrucomicrobiaceae</taxon>
        <taxon>Sulfuriroseicoccus</taxon>
    </lineage>
</organism>
<reference evidence="1 2" key="1">
    <citation type="submission" date="2020-12" db="EMBL/GenBank/DDBJ databases">
        <title>Sulforoseuscoccus oceanibium gen. nov., sp. nov., a representative of the phylum Verrucomicrobia with special cytoplasmic membrane, and proposal of Sulforoseuscoccusaceae fam. nov.</title>
        <authorList>
            <person name="Xi F."/>
        </authorList>
    </citation>
    <scope>NUCLEOTIDE SEQUENCE [LARGE SCALE GENOMIC DNA]</scope>
    <source>
        <strain evidence="1 2">T37</strain>
    </source>
</reference>
<accession>A0A6B3LAH5</accession>
<dbReference type="Proteomes" id="UP000475117">
    <property type="component" value="Chromosome"/>
</dbReference>
<evidence type="ECO:0000313" key="1">
    <source>
        <dbReference type="EMBL" id="QQL45509.1"/>
    </source>
</evidence>